<sequence length="117" mass="13211">MSGRMTRERVLEVCSGLPATTDERPFGPETAVFKVVGKVFALWDLDSDDEGVTLKAQPAYIDALVRDHPWITRGYHMNKRHWISVLFDERTDAALVEDLIVNSYDLVVAGLPRAKRP</sequence>
<dbReference type="RefSeq" id="WP_259526377.1">
    <property type="nucleotide sequence ID" value="NZ_JANLCK010000003.1"/>
</dbReference>
<dbReference type="InterPro" id="IPR038056">
    <property type="entry name" value="YjbR-like_sf"/>
</dbReference>
<protein>
    <submittedName>
        <fullName evidence="1">MmcQ/YjbR family DNA-binding protein</fullName>
    </submittedName>
</protein>
<accession>A0AA42BTF0</accession>
<evidence type="ECO:0000313" key="1">
    <source>
        <dbReference type="EMBL" id="MCS5725797.1"/>
    </source>
</evidence>
<dbReference type="GO" id="GO:0003677">
    <property type="term" value="F:DNA binding"/>
    <property type="evidence" value="ECO:0007669"/>
    <property type="project" value="UniProtKB-KW"/>
</dbReference>
<evidence type="ECO:0000313" key="2">
    <source>
        <dbReference type="Proteomes" id="UP001165587"/>
    </source>
</evidence>
<dbReference type="InterPro" id="IPR058532">
    <property type="entry name" value="YjbR/MT2646/Rv2570-like"/>
</dbReference>
<dbReference type="InterPro" id="IPR007351">
    <property type="entry name" value="YjbR"/>
</dbReference>
<gene>
    <name evidence="1" type="ORF">N1028_07790</name>
</gene>
<dbReference type="Pfam" id="PF04237">
    <property type="entry name" value="YjbR"/>
    <property type="match status" value="1"/>
</dbReference>
<dbReference type="EMBL" id="JANLCK010000003">
    <property type="protein sequence ID" value="MCS5725797.1"/>
    <property type="molecule type" value="Genomic_DNA"/>
</dbReference>
<keyword evidence="2" id="KW-1185">Reference proteome</keyword>
<dbReference type="SUPFAM" id="SSF142906">
    <property type="entry name" value="YjbR-like"/>
    <property type="match status" value="1"/>
</dbReference>
<dbReference type="Gene3D" id="3.90.1150.30">
    <property type="match status" value="1"/>
</dbReference>
<dbReference type="PANTHER" id="PTHR35145">
    <property type="entry name" value="CYTOPLASMIC PROTEIN-RELATED"/>
    <property type="match status" value="1"/>
</dbReference>
<keyword evidence="1" id="KW-0238">DNA-binding</keyword>
<organism evidence="1 2">
    <name type="scientific">Herbiconiux oxytropis</name>
    <dbReference type="NCBI Taxonomy" id="2970915"/>
    <lineage>
        <taxon>Bacteria</taxon>
        <taxon>Bacillati</taxon>
        <taxon>Actinomycetota</taxon>
        <taxon>Actinomycetes</taxon>
        <taxon>Micrococcales</taxon>
        <taxon>Microbacteriaceae</taxon>
        <taxon>Herbiconiux</taxon>
    </lineage>
</organism>
<dbReference type="AlphaFoldDB" id="A0AA42BTF0"/>
<dbReference type="Proteomes" id="UP001165587">
    <property type="component" value="Unassembled WGS sequence"/>
</dbReference>
<reference evidence="1" key="1">
    <citation type="submission" date="2022-08" db="EMBL/GenBank/DDBJ databases">
        <authorList>
            <person name="Deng Y."/>
            <person name="Han X.-F."/>
            <person name="Zhang Y.-Q."/>
        </authorList>
    </citation>
    <scope>NUCLEOTIDE SEQUENCE</scope>
    <source>
        <strain evidence="1">CPCC 203407</strain>
    </source>
</reference>
<proteinExistence type="predicted"/>
<comment type="caution">
    <text evidence="1">The sequence shown here is derived from an EMBL/GenBank/DDBJ whole genome shotgun (WGS) entry which is preliminary data.</text>
</comment>
<name>A0AA42BTF0_9MICO</name>
<dbReference type="PANTHER" id="PTHR35145:SF1">
    <property type="entry name" value="CYTOPLASMIC PROTEIN"/>
    <property type="match status" value="1"/>
</dbReference>